<reference evidence="3" key="1">
    <citation type="journal article" date="2019" name="Int. J. Syst. Evol. Microbiol.">
        <title>The Global Catalogue of Microorganisms (GCM) 10K type strain sequencing project: providing services to taxonomists for standard genome sequencing and annotation.</title>
        <authorList>
            <consortium name="The Broad Institute Genomics Platform"/>
            <consortium name="The Broad Institute Genome Sequencing Center for Infectious Disease"/>
            <person name="Wu L."/>
            <person name="Ma J."/>
        </authorList>
    </citation>
    <scope>NUCLEOTIDE SEQUENCE [LARGE SCALE GENOMIC DNA]</scope>
    <source>
        <strain evidence="3">KCTC 19812</strain>
    </source>
</reference>
<feature type="signal peptide" evidence="1">
    <location>
        <begin position="1"/>
        <end position="25"/>
    </location>
</feature>
<keyword evidence="3" id="KW-1185">Reference proteome</keyword>
<keyword evidence="1" id="KW-0732">Signal</keyword>
<dbReference type="PROSITE" id="PS51257">
    <property type="entry name" value="PROKAR_LIPOPROTEIN"/>
    <property type="match status" value="1"/>
</dbReference>
<dbReference type="RefSeq" id="WP_380806524.1">
    <property type="nucleotide sequence ID" value="NZ_JBHUIV010000034.1"/>
</dbReference>
<evidence type="ECO:0008006" key="4">
    <source>
        <dbReference type="Google" id="ProtNLM"/>
    </source>
</evidence>
<protein>
    <recommendedName>
        <fullName evidence="4">Lipoprotein</fullName>
    </recommendedName>
</protein>
<proteinExistence type="predicted"/>
<dbReference type="Proteomes" id="UP001597414">
    <property type="component" value="Unassembled WGS sequence"/>
</dbReference>
<dbReference type="EMBL" id="JBHUIV010000034">
    <property type="protein sequence ID" value="MFD2203686.1"/>
    <property type="molecule type" value="Genomic_DNA"/>
</dbReference>
<feature type="chain" id="PRO_5045379733" description="Lipoprotein" evidence="1">
    <location>
        <begin position="26"/>
        <end position="277"/>
    </location>
</feature>
<evidence type="ECO:0000256" key="1">
    <source>
        <dbReference type="SAM" id="SignalP"/>
    </source>
</evidence>
<sequence>MKTNHPFLKPLLALLVLFMTVSCTESVDPLPQEDATLIQESIVVNAAFEEADNFALTAFQTQGPGFRSVLGLKSDLCSTAKVEVFPENKSIQIDFGTGCKSASGIERKGKLIISYAESTEQGFVISTTFSDYHVNGLKIEGMRKLFYRGFNSNGNYFSFESVIYDGKVTWPDGKFATIEGEFPKKLFLPNDNEGIKLEVTGGAGGTNRLGMNYFYTIEKPLTFFQECTEKGNWIPSMGIIEITIAESNKFTVDYGEGTCDKDAIVNHNGASFPIKFD</sequence>
<accession>A0ABW5BG25</accession>
<evidence type="ECO:0000313" key="3">
    <source>
        <dbReference type="Proteomes" id="UP001597414"/>
    </source>
</evidence>
<organism evidence="2 3">
    <name type="scientific">Shivajiella indica</name>
    <dbReference type="NCBI Taxonomy" id="872115"/>
    <lineage>
        <taxon>Bacteria</taxon>
        <taxon>Pseudomonadati</taxon>
        <taxon>Bacteroidota</taxon>
        <taxon>Cytophagia</taxon>
        <taxon>Cytophagales</taxon>
        <taxon>Cyclobacteriaceae</taxon>
        <taxon>Shivajiella</taxon>
    </lineage>
</organism>
<name>A0ABW5BG25_9BACT</name>
<gene>
    <name evidence="2" type="ORF">ACFSKV_19075</name>
</gene>
<evidence type="ECO:0000313" key="2">
    <source>
        <dbReference type="EMBL" id="MFD2203686.1"/>
    </source>
</evidence>
<comment type="caution">
    <text evidence="2">The sequence shown here is derived from an EMBL/GenBank/DDBJ whole genome shotgun (WGS) entry which is preliminary data.</text>
</comment>